<dbReference type="EMBL" id="JBJKTR010000015">
    <property type="protein sequence ID" value="KAL3341818.1"/>
    <property type="molecule type" value="Genomic_DNA"/>
</dbReference>
<reference evidence="1 2" key="1">
    <citation type="submission" date="2024-05" db="EMBL/GenBank/DDBJ databases">
        <title>De novo assembly of an allotetraploid wild potato.</title>
        <authorList>
            <person name="Hosaka A.J."/>
        </authorList>
    </citation>
    <scope>NUCLEOTIDE SEQUENCE [LARGE SCALE GENOMIC DNA]</scope>
    <source>
        <tissue evidence="1">Young leaves</tissue>
    </source>
</reference>
<proteinExistence type="predicted"/>
<evidence type="ECO:0008006" key="3">
    <source>
        <dbReference type="Google" id="ProtNLM"/>
    </source>
</evidence>
<dbReference type="AlphaFoldDB" id="A0ABD2SDA3"/>
<sequence length="110" mass="12650">MAYPHFSNTQMMVKVNPTLKLWWRDIEKNQGLEANELLGGLTALVSVESDRHLIKALLKFWTPTIEEIGGFLGLPYKEREMIVSHKTTTRSFMKQMGMRHNSSLLCLKEG</sequence>
<evidence type="ECO:0000313" key="2">
    <source>
        <dbReference type="Proteomes" id="UP001627284"/>
    </source>
</evidence>
<name>A0ABD2SDA3_9SOLN</name>
<organism evidence="1 2">
    <name type="scientific">Solanum stoloniferum</name>
    <dbReference type="NCBI Taxonomy" id="62892"/>
    <lineage>
        <taxon>Eukaryota</taxon>
        <taxon>Viridiplantae</taxon>
        <taxon>Streptophyta</taxon>
        <taxon>Embryophyta</taxon>
        <taxon>Tracheophyta</taxon>
        <taxon>Spermatophyta</taxon>
        <taxon>Magnoliopsida</taxon>
        <taxon>eudicotyledons</taxon>
        <taxon>Gunneridae</taxon>
        <taxon>Pentapetalae</taxon>
        <taxon>asterids</taxon>
        <taxon>lamiids</taxon>
        <taxon>Solanales</taxon>
        <taxon>Solanaceae</taxon>
        <taxon>Solanoideae</taxon>
        <taxon>Solaneae</taxon>
        <taxon>Solanum</taxon>
    </lineage>
</organism>
<evidence type="ECO:0000313" key="1">
    <source>
        <dbReference type="EMBL" id="KAL3341818.1"/>
    </source>
</evidence>
<comment type="caution">
    <text evidence="1">The sequence shown here is derived from an EMBL/GenBank/DDBJ whole genome shotgun (WGS) entry which is preliminary data.</text>
</comment>
<dbReference type="Proteomes" id="UP001627284">
    <property type="component" value="Unassembled WGS sequence"/>
</dbReference>
<gene>
    <name evidence="1" type="ORF">AABB24_026042</name>
</gene>
<protein>
    <recommendedName>
        <fullName evidence="3">Aminotransferase-like plant mobile domain-containing protein</fullName>
    </recommendedName>
</protein>
<keyword evidence="2" id="KW-1185">Reference proteome</keyword>
<accession>A0ABD2SDA3</accession>